<organism evidence="2 3">
    <name type="scientific">Pseudonocardia xinjiangensis</name>
    <dbReference type="NCBI Taxonomy" id="75289"/>
    <lineage>
        <taxon>Bacteria</taxon>
        <taxon>Bacillati</taxon>
        <taxon>Actinomycetota</taxon>
        <taxon>Actinomycetes</taxon>
        <taxon>Pseudonocardiales</taxon>
        <taxon>Pseudonocardiaceae</taxon>
        <taxon>Pseudonocardia</taxon>
    </lineage>
</organism>
<proteinExistence type="predicted"/>
<gene>
    <name evidence="2" type="ORF">HF577_09555</name>
</gene>
<evidence type="ECO:0000256" key="1">
    <source>
        <dbReference type="SAM" id="MobiDB-lite"/>
    </source>
</evidence>
<protein>
    <submittedName>
        <fullName evidence="2">Uncharacterized protein</fullName>
    </submittedName>
</protein>
<reference evidence="2 3" key="1">
    <citation type="submission" date="2020-04" db="EMBL/GenBank/DDBJ databases">
        <authorList>
            <person name="Klaysubun C."/>
            <person name="Duangmal K."/>
            <person name="Lipun K."/>
        </authorList>
    </citation>
    <scope>NUCLEOTIDE SEQUENCE [LARGE SCALE GENOMIC DNA]</scope>
    <source>
        <strain evidence="2 3">JCM 11839</strain>
    </source>
</reference>
<feature type="region of interest" description="Disordered" evidence="1">
    <location>
        <begin position="149"/>
        <end position="170"/>
    </location>
</feature>
<evidence type="ECO:0000313" key="3">
    <source>
        <dbReference type="Proteomes" id="UP001296706"/>
    </source>
</evidence>
<keyword evidence="3" id="KW-1185">Reference proteome</keyword>
<dbReference type="Proteomes" id="UP001296706">
    <property type="component" value="Unassembled WGS sequence"/>
</dbReference>
<name>A0ABX1RDM3_9PSEU</name>
<accession>A0ABX1RDM3</accession>
<sequence length="170" mass="17899">MSWTTSGGVFDEQVDAVATGSNVQVTIGSLPNEVGLILPRALAEGLHPTLGEAHAQAPPVPELRGCTVIPVLVERAPQLLARIERVNVSTLDAAVVAAARGDERLSGIERVGARGSLVVRPDRNSGEAVEPLVQVGVITWDGRPLCSGQTADESELRGYRPRPRERSAAA</sequence>
<dbReference type="RefSeq" id="WP_169395406.1">
    <property type="nucleotide sequence ID" value="NZ_BAAAJH010000031.1"/>
</dbReference>
<evidence type="ECO:0000313" key="2">
    <source>
        <dbReference type="EMBL" id="NMH77333.1"/>
    </source>
</evidence>
<dbReference type="EMBL" id="JAAXKY010000022">
    <property type="protein sequence ID" value="NMH77333.1"/>
    <property type="molecule type" value="Genomic_DNA"/>
</dbReference>
<comment type="caution">
    <text evidence="2">The sequence shown here is derived from an EMBL/GenBank/DDBJ whole genome shotgun (WGS) entry which is preliminary data.</text>
</comment>
<feature type="compositionally biased region" description="Basic and acidic residues" evidence="1">
    <location>
        <begin position="154"/>
        <end position="170"/>
    </location>
</feature>